<comment type="caution">
    <text evidence="1">The sequence shown here is derived from an EMBL/GenBank/DDBJ whole genome shotgun (WGS) entry which is preliminary data.</text>
</comment>
<sequence>MEAVIFCGIQATGKSTFFKEHFFATHMRISLDLFNTRNREDRFLETCFTTSQKFVVDNTNASKLEREKYIIMARLNRYKVIGYYFSSSLTDALERNSTRTGKALIPEKGVKGTYNRLQLPRRSEGFDELYFVSIENNQFIIQPWKDEI</sequence>
<dbReference type="Proteomes" id="UP000627292">
    <property type="component" value="Unassembled WGS sequence"/>
</dbReference>
<dbReference type="GO" id="GO:0046404">
    <property type="term" value="F:ATP-dependent polydeoxyribonucleotide 5'-hydroxyl-kinase activity"/>
    <property type="evidence" value="ECO:0007669"/>
    <property type="project" value="TreeGrafter"/>
</dbReference>
<dbReference type="PANTHER" id="PTHR12083:SF9">
    <property type="entry name" value="BIFUNCTIONAL POLYNUCLEOTIDE PHOSPHATASE_KINASE"/>
    <property type="match status" value="1"/>
</dbReference>
<dbReference type="SUPFAM" id="SSF52540">
    <property type="entry name" value="P-loop containing nucleoside triphosphate hydrolases"/>
    <property type="match status" value="1"/>
</dbReference>
<accession>A0A917IKB8</accession>
<dbReference type="AlphaFoldDB" id="A0A917IKB8"/>
<dbReference type="PANTHER" id="PTHR12083">
    <property type="entry name" value="BIFUNCTIONAL POLYNUCLEOTIDE PHOSPHATASE/KINASE"/>
    <property type="match status" value="1"/>
</dbReference>
<keyword evidence="2" id="KW-1185">Reference proteome</keyword>
<dbReference type="InterPro" id="IPR027417">
    <property type="entry name" value="P-loop_NTPase"/>
</dbReference>
<proteinExistence type="predicted"/>
<gene>
    <name evidence="1" type="ORF">GCM10011379_01150</name>
</gene>
<evidence type="ECO:0000313" key="1">
    <source>
        <dbReference type="EMBL" id="GGH56974.1"/>
    </source>
</evidence>
<reference evidence="1" key="2">
    <citation type="submission" date="2020-09" db="EMBL/GenBank/DDBJ databases">
        <authorList>
            <person name="Sun Q."/>
            <person name="Zhou Y."/>
        </authorList>
    </citation>
    <scope>NUCLEOTIDE SEQUENCE</scope>
    <source>
        <strain evidence="1">CGMCC 1.15290</strain>
    </source>
</reference>
<dbReference type="GO" id="GO:0046403">
    <property type="term" value="F:polynucleotide 3'-phosphatase activity"/>
    <property type="evidence" value="ECO:0007669"/>
    <property type="project" value="TreeGrafter"/>
</dbReference>
<dbReference type="RefSeq" id="WP_188949656.1">
    <property type="nucleotide sequence ID" value="NZ_BMIB01000001.1"/>
</dbReference>
<dbReference type="Gene3D" id="3.40.50.300">
    <property type="entry name" value="P-loop containing nucleotide triphosphate hydrolases"/>
    <property type="match status" value="1"/>
</dbReference>
<reference evidence="1" key="1">
    <citation type="journal article" date="2014" name="Int. J. Syst. Evol. Microbiol.">
        <title>Complete genome sequence of Corynebacterium casei LMG S-19264T (=DSM 44701T), isolated from a smear-ripened cheese.</title>
        <authorList>
            <consortium name="US DOE Joint Genome Institute (JGI-PGF)"/>
            <person name="Walter F."/>
            <person name="Albersmeier A."/>
            <person name="Kalinowski J."/>
            <person name="Ruckert C."/>
        </authorList>
    </citation>
    <scope>NUCLEOTIDE SEQUENCE</scope>
    <source>
        <strain evidence="1">CGMCC 1.15290</strain>
    </source>
</reference>
<dbReference type="GO" id="GO:0006281">
    <property type="term" value="P:DNA repair"/>
    <property type="evidence" value="ECO:0007669"/>
    <property type="project" value="TreeGrafter"/>
</dbReference>
<evidence type="ECO:0008006" key="3">
    <source>
        <dbReference type="Google" id="ProtNLM"/>
    </source>
</evidence>
<name>A0A917IKB8_9BACT</name>
<protein>
    <recommendedName>
        <fullName evidence="3">AAA domain-containing protein</fullName>
    </recommendedName>
</protein>
<evidence type="ECO:0000313" key="2">
    <source>
        <dbReference type="Proteomes" id="UP000627292"/>
    </source>
</evidence>
<dbReference type="GO" id="GO:0003690">
    <property type="term" value="F:double-stranded DNA binding"/>
    <property type="evidence" value="ECO:0007669"/>
    <property type="project" value="TreeGrafter"/>
</dbReference>
<organism evidence="1 2">
    <name type="scientific">Filimonas zeae</name>
    <dbReference type="NCBI Taxonomy" id="1737353"/>
    <lineage>
        <taxon>Bacteria</taxon>
        <taxon>Pseudomonadati</taxon>
        <taxon>Bacteroidota</taxon>
        <taxon>Chitinophagia</taxon>
        <taxon>Chitinophagales</taxon>
        <taxon>Chitinophagaceae</taxon>
        <taxon>Filimonas</taxon>
    </lineage>
</organism>
<dbReference type="EMBL" id="BMIB01000001">
    <property type="protein sequence ID" value="GGH56974.1"/>
    <property type="molecule type" value="Genomic_DNA"/>
</dbReference>